<gene>
    <name evidence="1" type="ORF">AB0759_11010</name>
</gene>
<comment type="caution">
    <text evidence="1">The sequence shown here is derived from an EMBL/GenBank/DDBJ whole genome shotgun (WGS) entry which is preliminary data.</text>
</comment>
<accession>A0ABW8WJM4</accession>
<reference evidence="1 2" key="1">
    <citation type="submission" date="2024-07" db="EMBL/GenBank/DDBJ databases">
        <authorList>
            <person name="Tripathy S."/>
        </authorList>
    </citation>
    <scope>NUCLEOTIDE SEQUENCE [LARGE SCALE GENOMIC DNA]</scope>
    <source>
        <strain evidence="1 2">VB-61278_2</strain>
    </source>
</reference>
<evidence type="ECO:0000313" key="2">
    <source>
        <dbReference type="Proteomes" id="UP001628874"/>
    </source>
</evidence>
<proteinExistence type="predicted"/>
<keyword evidence="2" id="KW-1185">Reference proteome</keyword>
<evidence type="ECO:0000313" key="1">
    <source>
        <dbReference type="EMBL" id="MFL9461157.1"/>
    </source>
</evidence>
<organism evidence="1 2">
    <name type="scientific">Scytonema tolypothrichoides VB-61278_2</name>
    <dbReference type="NCBI Taxonomy" id="3232314"/>
    <lineage>
        <taxon>Bacteria</taxon>
        <taxon>Bacillati</taxon>
        <taxon>Cyanobacteriota</taxon>
        <taxon>Cyanophyceae</taxon>
        <taxon>Nostocales</taxon>
        <taxon>Scytonemataceae</taxon>
        <taxon>Scytonema</taxon>
    </lineage>
</organism>
<dbReference type="Proteomes" id="UP001628874">
    <property type="component" value="Unassembled WGS sequence"/>
</dbReference>
<sequence>MATVDEYRQYIQHLLTEHAKPIWDNRIQAQTIFDTGIRSSKDAPLYGVC</sequence>
<name>A0ABW8WJM4_9CYAN</name>
<protein>
    <submittedName>
        <fullName evidence="1">Uncharacterized protein</fullName>
    </submittedName>
</protein>
<dbReference type="EMBL" id="JBFQGM010000003">
    <property type="protein sequence ID" value="MFL9461157.1"/>
    <property type="molecule type" value="Genomic_DNA"/>
</dbReference>